<dbReference type="AlphaFoldDB" id="A0A9P3GK65"/>
<evidence type="ECO:0000256" key="1">
    <source>
        <dbReference type="SAM" id="SignalP"/>
    </source>
</evidence>
<protein>
    <submittedName>
        <fullName evidence="2">Uncharacterized protein</fullName>
    </submittedName>
</protein>
<evidence type="ECO:0000313" key="3">
    <source>
        <dbReference type="Proteomes" id="UP000703269"/>
    </source>
</evidence>
<organism evidence="2 3">
    <name type="scientific">Phanerochaete sordida</name>
    <dbReference type="NCBI Taxonomy" id="48140"/>
    <lineage>
        <taxon>Eukaryota</taxon>
        <taxon>Fungi</taxon>
        <taxon>Dikarya</taxon>
        <taxon>Basidiomycota</taxon>
        <taxon>Agaricomycotina</taxon>
        <taxon>Agaricomycetes</taxon>
        <taxon>Polyporales</taxon>
        <taxon>Phanerochaetaceae</taxon>
        <taxon>Phanerochaete</taxon>
    </lineage>
</organism>
<reference evidence="2 3" key="1">
    <citation type="submission" date="2021-08" db="EMBL/GenBank/DDBJ databases">
        <title>Draft Genome Sequence of Phanerochaete sordida strain YK-624.</title>
        <authorList>
            <person name="Mori T."/>
            <person name="Dohra H."/>
            <person name="Suzuki T."/>
            <person name="Kawagishi H."/>
            <person name="Hirai H."/>
        </authorList>
    </citation>
    <scope>NUCLEOTIDE SEQUENCE [LARGE SCALE GENOMIC DNA]</scope>
    <source>
        <strain evidence="2 3">YK-624</strain>
    </source>
</reference>
<sequence>MLFNTVFVLLSATLLAQATPIGMIFGNAPQDKQIFQAYHCEKDGCASFDHHRRSIAALDGAAVDVGSGSAADDASGAFDLAPDITDTLEGLRDQEASAGVFDFNDVPAATVAVPPIDSDSFATAAAVLASSVAVLPTAVF</sequence>
<name>A0A9P3GK65_9APHY</name>
<dbReference type="EMBL" id="BPQB01000062">
    <property type="protein sequence ID" value="GJE96695.1"/>
    <property type="molecule type" value="Genomic_DNA"/>
</dbReference>
<comment type="caution">
    <text evidence="2">The sequence shown here is derived from an EMBL/GenBank/DDBJ whole genome shotgun (WGS) entry which is preliminary data.</text>
</comment>
<accession>A0A9P3GK65</accession>
<keyword evidence="3" id="KW-1185">Reference proteome</keyword>
<proteinExistence type="predicted"/>
<evidence type="ECO:0000313" key="2">
    <source>
        <dbReference type="EMBL" id="GJE96695.1"/>
    </source>
</evidence>
<keyword evidence="1" id="KW-0732">Signal</keyword>
<feature type="chain" id="PRO_5040402392" evidence="1">
    <location>
        <begin position="19"/>
        <end position="140"/>
    </location>
</feature>
<gene>
    <name evidence="2" type="ORF">PsYK624_128990</name>
</gene>
<feature type="signal peptide" evidence="1">
    <location>
        <begin position="1"/>
        <end position="18"/>
    </location>
</feature>
<dbReference type="Proteomes" id="UP000703269">
    <property type="component" value="Unassembled WGS sequence"/>
</dbReference>